<dbReference type="PANTHER" id="PTHR12302:SF2">
    <property type="entry name" value="STAPHYLOCOCCAL NUCLEASE DOMAIN-CONTAINING PROTEIN 1"/>
    <property type="match status" value="1"/>
</dbReference>
<gene>
    <name evidence="8" type="primary">SSS_170g</name>
    <name evidence="8" type="ORF">SSS_170</name>
</gene>
<keyword evidence="10" id="KW-1185">Reference proteome</keyword>
<protein>
    <recommendedName>
        <fullName evidence="2">Staphylococcal nuclease domain-containing protein 1</fullName>
    </recommendedName>
</protein>
<evidence type="ECO:0000256" key="2">
    <source>
        <dbReference type="ARBA" id="ARBA00017230"/>
    </source>
</evidence>
<evidence type="ECO:0000313" key="8">
    <source>
        <dbReference type="EMBL" id="KAF7489843.1"/>
    </source>
</evidence>
<dbReference type="GO" id="GO:0005829">
    <property type="term" value="C:cytosol"/>
    <property type="evidence" value="ECO:0007669"/>
    <property type="project" value="UniProtKB-UniRule"/>
</dbReference>
<evidence type="ECO:0000313" key="10">
    <source>
        <dbReference type="Proteomes" id="UP000070412"/>
    </source>
</evidence>
<feature type="domain" description="TNase-like" evidence="7">
    <location>
        <begin position="314"/>
        <end position="471"/>
    </location>
</feature>
<reference evidence="9" key="3">
    <citation type="submission" date="2022-06" db="UniProtKB">
        <authorList>
            <consortium name="EnsemblMetazoa"/>
        </authorList>
    </citation>
    <scope>IDENTIFICATION</scope>
</reference>
<dbReference type="FunFam" id="2.40.50.90:FF:000002">
    <property type="entry name" value="Staphylococcal nuclease domain-containing protein"/>
    <property type="match status" value="1"/>
</dbReference>
<dbReference type="PROSITE" id="PS50830">
    <property type="entry name" value="TNASE_3"/>
    <property type="match status" value="4"/>
</dbReference>
<dbReference type="InterPro" id="IPR016071">
    <property type="entry name" value="Staphylococal_nuclease_OB-fold"/>
</dbReference>
<dbReference type="AlphaFoldDB" id="A0A834R4P8"/>
<feature type="domain" description="TNase-like" evidence="7">
    <location>
        <begin position="2"/>
        <end position="147"/>
    </location>
</feature>
<dbReference type="SUPFAM" id="SSF63748">
    <property type="entry name" value="Tudor/PWWP/MBT"/>
    <property type="match status" value="1"/>
</dbReference>
<dbReference type="EnsemblMetazoa" id="SSS_170s_mrna">
    <property type="protein sequence ID" value="KAF7489843.1"/>
    <property type="gene ID" value="SSS_170"/>
</dbReference>
<feature type="domain" description="TNase-like" evidence="7">
    <location>
        <begin position="168"/>
        <end position="302"/>
    </location>
</feature>
<keyword evidence="4" id="KW-0677">Repeat</keyword>
<dbReference type="PIRSF" id="PIRSF017179">
    <property type="entry name" value="RISC-Tudor-SN"/>
    <property type="match status" value="1"/>
</dbReference>
<dbReference type="PANTHER" id="PTHR12302">
    <property type="entry name" value="EBNA2 BINDING PROTEIN P100"/>
    <property type="match status" value="1"/>
</dbReference>
<dbReference type="SUPFAM" id="SSF50199">
    <property type="entry name" value="Staphylococcal nuclease"/>
    <property type="match status" value="5"/>
</dbReference>
<reference evidence="8" key="2">
    <citation type="submission" date="2020-01" db="EMBL/GenBank/DDBJ databases">
        <authorList>
            <person name="Korhonen P.K.K."/>
            <person name="Guangxu M.G."/>
            <person name="Wang T.W."/>
            <person name="Stroehlein A.J.S."/>
            <person name="Young N.D."/>
            <person name="Ang C.-S.A."/>
            <person name="Fernando D.W.F."/>
            <person name="Lu H.L."/>
            <person name="Taylor S.T."/>
            <person name="Ehtesham M.E.M."/>
            <person name="Najaraj S.H.N."/>
            <person name="Harsha G.H.G."/>
            <person name="Madugundu A.M."/>
            <person name="Renuse S.R."/>
            <person name="Holt D.H."/>
            <person name="Pandey A.P."/>
            <person name="Papenfuss A.P."/>
            <person name="Gasser R.B.G."/>
            <person name="Fischer K.F."/>
        </authorList>
    </citation>
    <scope>NUCLEOTIDE SEQUENCE</scope>
    <source>
        <strain evidence="8">SSS_KF_BRIS2020</strain>
    </source>
</reference>
<feature type="domain" description="TNase-like" evidence="7">
    <location>
        <begin position="519"/>
        <end position="626"/>
    </location>
</feature>
<dbReference type="GO" id="GO:0004518">
    <property type="term" value="F:nuclease activity"/>
    <property type="evidence" value="ECO:0007669"/>
    <property type="project" value="TreeGrafter"/>
</dbReference>
<dbReference type="InterPro" id="IPR035437">
    <property type="entry name" value="SNase_OB-fold_sf"/>
</dbReference>
<dbReference type="OrthoDB" id="10023235at2759"/>
<dbReference type="GO" id="GO:0003723">
    <property type="term" value="F:RNA binding"/>
    <property type="evidence" value="ECO:0007669"/>
    <property type="project" value="UniProtKB-UniRule"/>
</dbReference>
<dbReference type="FunFam" id="2.40.50.90:FF:000018">
    <property type="entry name" value="Ribonuclease"/>
    <property type="match status" value="1"/>
</dbReference>
<dbReference type="Gene3D" id="2.30.30.140">
    <property type="match status" value="1"/>
</dbReference>
<dbReference type="GO" id="GO:0006402">
    <property type="term" value="P:mRNA catabolic process"/>
    <property type="evidence" value="ECO:0007669"/>
    <property type="project" value="UniProtKB-UniRule"/>
</dbReference>
<dbReference type="Pfam" id="PF00567">
    <property type="entry name" value="TUDOR"/>
    <property type="match status" value="1"/>
</dbReference>
<dbReference type="InterPro" id="IPR002999">
    <property type="entry name" value="Tudor"/>
</dbReference>
<dbReference type="Pfam" id="PF00565">
    <property type="entry name" value="SNase"/>
    <property type="match status" value="4"/>
</dbReference>
<sequence>MLMQHAIVKSVQSGDSIIVRGQPKGGPPPEKQINLSYLIAPKISRKMPDGTYTNDEAFAWEAREFLRKKLVGKEISFRIDYKIPIGNNQRECATVFLGQENINETLVSEGICEVVKRSQNKDEPDMIRLIELEQAAKSSASKGKWAGRPSIKRILLQELENSQSYLNKHLNGIVEHVRDGSTMRIGLFLPTNDSNQIIYPTVTVMLSGVRSPLSNEPFGEEAKFFTESRLLQRDVKIRLEQIATGGAIIGTVTFMDRDIAEYLIREGYAKCLDRTLGLTSDPKKLRSCETEAKNRKIRIWKDFKEPAKTTSSNVNFDAKVLEIINAETLVVQSVTSKEVKKIFLASIRAPKLSNEEGQTVLTGGGTDKKQFRPLYDIPFMFEAREFLRKKLIGKTVKIKLDYVQPKTDNFPEKNYCTVWYDNQNIGEQLISHGLASVVKYRQDDSQRASDHDSFLAAEQKAQKNGKGIHSNKSEAGLVRIADLSVDLNKAKSFAPFLTRTTGLRRESVVEFVFPSSTKLKVYIPKENCLINLVLSGVNTPKPNDPILPDALSFTRLKILQRDVHVEIETVDKIGNFIGSVYYDKTHNLALELIRNGLLSVREYSKNQELITAEIEAKNARKGIWKDWKEETAIEDVQDDADAEENESSAVDDLSQRKRVIITNLSKDFTSFYAQQVKDGPEIENLLHQLRQEADSNPPIPGSCKPKKGDLVIAKFSEDGQWYRAKIEKIINANESQVLYIDYGNREVLDNKNISSMPLGNFTSFPAAAKEYSFAFVFPDTDEEFVEECRDVFMEATFNKILLLKTEYKDTQTGLEAATLLDEETKQDVILQMVKDGWLFVDSKSRREFRLLKKLKEYTDSQESAKKNGLNLWQYGDVTPDDAKEFGYSNR</sequence>
<name>A0A834R4P8_SARSC</name>
<dbReference type="Proteomes" id="UP000070412">
    <property type="component" value="Unassembled WGS sequence"/>
</dbReference>
<dbReference type="PROSITE" id="PS50304">
    <property type="entry name" value="TUDOR"/>
    <property type="match status" value="1"/>
</dbReference>
<dbReference type="GO" id="GO:0031332">
    <property type="term" value="C:RNAi effector complex"/>
    <property type="evidence" value="ECO:0007669"/>
    <property type="project" value="InterPro"/>
</dbReference>
<reference evidence="10" key="1">
    <citation type="journal article" date="2020" name="PLoS Negl. Trop. Dis.">
        <title>High-quality nuclear genome for Sarcoptes scabiei-A critical resource for a neglected parasite.</title>
        <authorList>
            <person name="Korhonen P.K."/>
            <person name="Gasser R.B."/>
            <person name="Ma G."/>
            <person name="Wang T."/>
            <person name="Stroehlein A.J."/>
            <person name="Young N.D."/>
            <person name="Ang C.S."/>
            <person name="Fernando D.D."/>
            <person name="Lu H.C."/>
            <person name="Taylor S."/>
            <person name="Reynolds S.L."/>
            <person name="Mofiz E."/>
            <person name="Najaraj S.H."/>
            <person name="Gowda H."/>
            <person name="Madugundu A."/>
            <person name="Renuse S."/>
            <person name="Holt D."/>
            <person name="Pandey A."/>
            <person name="Papenfuss A.T."/>
            <person name="Fischer K."/>
        </authorList>
    </citation>
    <scope>NUCLEOTIDE SEQUENCE [LARGE SCALE GENOMIC DNA]</scope>
</reference>
<dbReference type="InterPro" id="IPR016685">
    <property type="entry name" value="Silence_cplx_Nase-comp_TudorSN"/>
</dbReference>
<proteinExistence type="predicted"/>
<dbReference type="GO" id="GO:0031047">
    <property type="term" value="P:regulatory ncRNA-mediated gene silencing"/>
    <property type="evidence" value="ECO:0007669"/>
    <property type="project" value="UniProtKB-UniRule"/>
</dbReference>
<feature type="domain" description="Tudor" evidence="6">
    <location>
        <begin position="704"/>
        <end position="763"/>
    </location>
</feature>
<dbReference type="SMART" id="SM00333">
    <property type="entry name" value="TUDOR"/>
    <property type="match status" value="1"/>
</dbReference>
<evidence type="ECO:0000259" key="6">
    <source>
        <dbReference type="PROSITE" id="PS50304"/>
    </source>
</evidence>
<evidence type="ECO:0000256" key="1">
    <source>
        <dbReference type="ARBA" id="ARBA00004496"/>
    </source>
</evidence>
<dbReference type="InterPro" id="IPR047386">
    <property type="entry name" value="Tudor_TDRD11"/>
</dbReference>
<accession>A0A834R4P8</accession>
<comment type="subcellular location">
    <subcellularLocation>
        <location evidence="1 5">Cytoplasm</location>
    </subcellularLocation>
</comment>
<evidence type="ECO:0000313" key="9">
    <source>
        <dbReference type="EnsemblMetazoa" id="KAF7489843.1"/>
    </source>
</evidence>
<evidence type="ECO:0000256" key="4">
    <source>
        <dbReference type="ARBA" id="ARBA00022737"/>
    </source>
</evidence>
<dbReference type="GO" id="GO:0005634">
    <property type="term" value="C:nucleus"/>
    <property type="evidence" value="ECO:0007669"/>
    <property type="project" value="TreeGrafter"/>
</dbReference>
<dbReference type="FunFam" id="2.30.30.140:FF:000018">
    <property type="entry name" value="Serine/threonine-protein kinase 31"/>
    <property type="match status" value="1"/>
</dbReference>
<dbReference type="SMART" id="SM00318">
    <property type="entry name" value="SNc"/>
    <property type="match status" value="4"/>
</dbReference>
<dbReference type="Gene3D" id="2.40.50.90">
    <property type="match status" value="5"/>
</dbReference>
<evidence type="ECO:0000259" key="7">
    <source>
        <dbReference type="PROSITE" id="PS50830"/>
    </source>
</evidence>
<dbReference type="CDD" id="cd20433">
    <property type="entry name" value="Tudor_TDRD11"/>
    <property type="match status" value="1"/>
</dbReference>
<dbReference type="FunFam" id="2.40.50.90:FF:000001">
    <property type="entry name" value="Staphylococcal nuclease domain-containing protein"/>
    <property type="match status" value="1"/>
</dbReference>
<dbReference type="EMBL" id="WVUK01000063">
    <property type="protein sequence ID" value="KAF7489843.1"/>
    <property type="molecule type" value="Genomic_DNA"/>
</dbReference>
<evidence type="ECO:0000256" key="3">
    <source>
        <dbReference type="ARBA" id="ARBA00022490"/>
    </source>
</evidence>
<organism evidence="8">
    <name type="scientific">Sarcoptes scabiei</name>
    <name type="common">Itch mite</name>
    <name type="synonym">Acarus scabiei</name>
    <dbReference type="NCBI Taxonomy" id="52283"/>
    <lineage>
        <taxon>Eukaryota</taxon>
        <taxon>Metazoa</taxon>
        <taxon>Ecdysozoa</taxon>
        <taxon>Arthropoda</taxon>
        <taxon>Chelicerata</taxon>
        <taxon>Arachnida</taxon>
        <taxon>Acari</taxon>
        <taxon>Acariformes</taxon>
        <taxon>Sarcoptiformes</taxon>
        <taxon>Astigmata</taxon>
        <taxon>Psoroptidia</taxon>
        <taxon>Sarcoptoidea</taxon>
        <taxon>Sarcoptidae</taxon>
        <taxon>Sarcoptinae</taxon>
        <taxon>Sarcoptes</taxon>
    </lineage>
</organism>
<keyword evidence="3 5" id="KW-0963">Cytoplasm</keyword>
<evidence type="ECO:0000256" key="5">
    <source>
        <dbReference type="PIRNR" id="PIRNR017179"/>
    </source>
</evidence>